<protein>
    <recommendedName>
        <fullName evidence="3">Tetratricopeptide repeat protein</fullName>
    </recommendedName>
</protein>
<name>A0ABX0SX49_9PSEU</name>
<dbReference type="Proteomes" id="UP000754495">
    <property type="component" value="Unassembled WGS sequence"/>
</dbReference>
<gene>
    <name evidence="1" type="ORF">FHX46_004052</name>
</gene>
<evidence type="ECO:0000313" key="2">
    <source>
        <dbReference type="Proteomes" id="UP000754495"/>
    </source>
</evidence>
<evidence type="ECO:0000313" key="1">
    <source>
        <dbReference type="EMBL" id="NIH81522.1"/>
    </source>
</evidence>
<sequence>MFDAADIEPALRDTGESLRQYWEATEHDTLEELDEEHEDEIRDAYAAIQASVPDDSTCAIGLTVLALGKLRAHLNGESGGVEDPFDAPWHPPAGLDADDELGRELAAEVVRAARRTLELQPADNLAAFSLACALHWLGDDAAAAAAYGVALRLDPQDDVARARVEAPEAVTPSGPSPTASSYPYGFHLLEMTHVVGHSGSRRGRVWLLNDAAAVRAAADDHLDAWLANRAQSLSEDFGVWTHLPDAPGAGSELAPVLQEGAGGRQTIDWSKATLPSLGADRLPPGRPIRWHGQLHFFGCTELDD</sequence>
<accession>A0ABX0SX49</accession>
<evidence type="ECO:0008006" key="3">
    <source>
        <dbReference type="Google" id="ProtNLM"/>
    </source>
</evidence>
<dbReference type="Gene3D" id="1.25.40.10">
    <property type="entry name" value="Tetratricopeptide repeat domain"/>
    <property type="match status" value="1"/>
</dbReference>
<dbReference type="SUPFAM" id="SSF48452">
    <property type="entry name" value="TPR-like"/>
    <property type="match status" value="1"/>
</dbReference>
<proteinExistence type="predicted"/>
<keyword evidence="2" id="KW-1185">Reference proteome</keyword>
<dbReference type="EMBL" id="JAANOU010000001">
    <property type="protein sequence ID" value="NIH81522.1"/>
    <property type="molecule type" value="Genomic_DNA"/>
</dbReference>
<dbReference type="InterPro" id="IPR011990">
    <property type="entry name" value="TPR-like_helical_dom_sf"/>
</dbReference>
<comment type="caution">
    <text evidence="1">The sequence shown here is derived from an EMBL/GenBank/DDBJ whole genome shotgun (WGS) entry which is preliminary data.</text>
</comment>
<organism evidence="1 2">
    <name type="scientific">Amycolatopsis viridis</name>
    <dbReference type="NCBI Taxonomy" id="185678"/>
    <lineage>
        <taxon>Bacteria</taxon>
        <taxon>Bacillati</taxon>
        <taxon>Actinomycetota</taxon>
        <taxon>Actinomycetes</taxon>
        <taxon>Pseudonocardiales</taxon>
        <taxon>Pseudonocardiaceae</taxon>
        <taxon>Amycolatopsis</taxon>
    </lineage>
</organism>
<dbReference type="RefSeq" id="WP_167117372.1">
    <property type="nucleotide sequence ID" value="NZ_JAANOU010000001.1"/>
</dbReference>
<reference evidence="1 2" key="1">
    <citation type="submission" date="2020-03" db="EMBL/GenBank/DDBJ databases">
        <title>Sequencing the genomes of 1000 actinobacteria strains.</title>
        <authorList>
            <person name="Klenk H.-P."/>
        </authorList>
    </citation>
    <scope>NUCLEOTIDE SEQUENCE [LARGE SCALE GENOMIC DNA]</scope>
    <source>
        <strain evidence="1 2">DSM 45668</strain>
    </source>
</reference>